<dbReference type="GO" id="GO:0006457">
    <property type="term" value="P:protein folding"/>
    <property type="evidence" value="ECO:0007669"/>
    <property type="project" value="InterPro"/>
</dbReference>
<dbReference type="GO" id="GO:0004674">
    <property type="term" value="F:protein serine/threonine kinase activity"/>
    <property type="evidence" value="ECO:0007669"/>
    <property type="project" value="UniProtKB-EC"/>
</dbReference>
<feature type="domain" description="Protein kinase" evidence="10">
    <location>
        <begin position="38"/>
        <end position="303"/>
    </location>
</feature>
<dbReference type="Pfam" id="PF06439">
    <property type="entry name" value="3keto-disac_hyd"/>
    <property type="match status" value="1"/>
</dbReference>
<dbReference type="PANTHER" id="PTHR43671">
    <property type="entry name" value="SERINE/THREONINE-PROTEIN KINASE NEK"/>
    <property type="match status" value="1"/>
</dbReference>
<evidence type="ECO:0000256" key="7">
    <source>
        <dbReference type="PROSITE-ProRule" id="PRU10141"/>
    </source>
</evidence>
<dbReference type="Pfam" id="PF00069">
    <property type="entry name" value="Pkinase"/>
    <property type="match status" value="1"/>
</dbReference>
<dbReference type="Proteomes" id="UP000290365">
    <property type="component" value="Chromosome"/>
</dbReference>
<dbReference type="EC" id="2.7.11.1" evidence="2"/>
<evidence type="ECO:0000313" key="12">
    <source>
        <dbReference type="Proteomes" id="UP000290365"/>
    </source>
</evidence>
<keyword evidence="4 7" id="KW-0547">Nucleotide-binding</keyword>
<dbReference type="SMART" id="SM00220">
    <property type="entry name" value="S_TKc"/>
    <property type="match status" value="1"/>
</dbReference>
<dbReference type="PANTHER" id="PTHR43671:SF13">
    <property type="entry name" value="SERINE_THREONINE-PROTEIN KINASE NEK2"/>
    <property type="match status" value="1"/>
</dbReference>
<dbReference type="AlphaFoldDB" id="A0A4P6JV43"/>
<sequence>MLYYSRLILYSPIRSIFTGIYTVQEKSMPLENIQLGHYRLSRQIGKGGMGEVYLAEDTLLPRQVAIKVIRIESTRNLQEAARLFQREMIAISKLDHLYILPLFDYGEETLNQQTLSYMVMPYRPEGSLEDWLQEHNSAPIPVITHFMLQAANALQHAHDHQLIHQDVKPSNFLLRQSTEHLEYPDILLADFGIAKLEATGSLYSLVLRGTPAYMAPEQWQKQSEPASDQYALAVMAYQLLTDQLPYTGSLEQVMHQHFTAQPQPPSELNPQVSAALDSVVLRALAKKPQERFPSILQFAQAFQQAAQTAGDLYASLSISQEEALQGTSRKVNLPGRRKISIMIPPYATDGQEIRIPDQGEPHYEGGPRGALILTLMVANTSASSMPQSEVQASGQPAISQGQLSGAEYSQASEQAASSKDRQPGAEYSTVLAQSQIPDYLPVHVPGTDLSPAHTRSAAIRPLQAQFISASAPALFKERVARAPKWKLAVLIGLALVIILAGAMTVNSLWATTNPSTNHTTTPTAAHTTATTAISTSANNSAYPAYLPGKGKFVYADPLTAKHSSHWSNFETCTFEQDGYHISVTQQNYNTFCTAADSFSNLAFEVQMRILKGDCGGAVIRSDGMYTFYAFQICTNGNYELDLVASANPNAPTNTLKTGYAAPLHTGLNQSNTLAIAANGDNISIFVNGHQLDHITDKTLKSGQIGLIVGEDSKATEAVFQNARVWTY</sequence>
<evidence type="ECO:0000259" key="10">
    <source>
        <dbReference type="PROSITE" id="PS50011"/>
    </source>
</evidence>
<evidence type="ECO:0000313" key="11">
    <source>
        <dbReference type="EMBL" id="QBD79200.1"/>
    </source>
</evidence>
<evidence type="ECO:0000256" key="1">
    <source>
        <dbReference type="ARBA" id="ARBA00010886"/>
    </source>
</evidence>
<feature type="compositionally biased region" description="Polar residues" evidence="8">
    <location>
        <begin position="386"/>
        <end position="403"/>
    </location>
</feature>
<dbReference type="GO" id="GO:0051082">
    <property type="term" value="F:unfolded protein binding"/>
    <property type="evidence" value="ECO:0007669"/>
    <property type="project" value="InterPro"/>
</dbReference>
<evidence type="ECO:0000256" key="2">
    <source>
        <dbReference type="ARBA" id="ARBA00012513"/>
    </source>
</evidence>
<dbReference type="InterPro" id="IPR017441">
    <property type="entry name" value="Protein_kinase_ATP_BS"/>
</dbReference>
<keyword evidence="9" id="KW-1133">Transmembrane helix</keyword>
<dbReference type="PROSITE" id="PS00108">
    <property type="entry name" value="PROTEIN_KINASE_ST"/>
    <property type="match status" value="1"/>
</dbReference>
<dbReference type="Gene3D" id="3.30.200.20">
    <property type="entry name" value="Phosphorylase Kinase, domain 1"/>
    <property type="match status" value="1"/>
</dbReference>
<dbReference type="InterPro" id="IPR008271">
    <property type="entry name" value="Ser/Thr_kinase_AS"/>
</dbReference>
<dbReference type="PROSITE" id="PS00107">
    <property type="entry name" value="PROTEIN_KINASE_ATP"/>
    <property type="match status" value="1"/>
</dbReference>
<evidence type="ECO:0000256" key="6">
    <source>
        <dbReference type="ARBA" id="ARBA00022840"/>
    </source>
</evidence>
<dbReference type="InterPro" id="IPR010496">
    <property type="entry name" value="AL/BT2_dom"/>
</dbReference>
<keyword evidence="12" id="KW-1185">Reference proteome</keyword>
<evidence type="ECO:0000256" key="3">
    <source>
        <dbReference type="ARBA" id="ARBA00022679"/>
    </source>
</evidence>
<dbReference type="Gene3D" id="2.60.260.20">
    <property type="entry name" value="Urease metallochaperone UreE, N-terminal domain"/>
    <property type="match status" value="1"/>
</dbReference>
<dbReference type="InterPro" id="IPR008971">
    <property type="entry name" value="HSP40/DnaJ_pept-bd"/>
</dbReference>
<feature type="transmembrane region" description="Helical" evidence="9">
    <location>
        <begin position="487"/>
        <end position="509"/>
    </location>
</feature>
<comment type="similarity">
    <text evidence="1">Belongs to the protein kinase superfamily. NEK Ser/Thr protein kinase family. NIMA subfamily.</text>
</comment>
<keyword evidence="9" id="KW-0812">Transmembrane</keyword>
<dbReference type="Gene3D" id="2.60.120.560">
    <property type="entry name" value="Exo-inulinase, domain 1"/>
    <property type="match status" value="1"/>
</dbReference>
<dbReference type="GO" id="GO:0005524">
    <property type="term" value="F:ATP binding"/>
    <property type="evidence" value="ECO:0007669"/>
    <property type="project" value="UniProtKB-UniRule"/>
</dbReference>
<dbReference type="InterPro" id="IPR011009">
    <property type="entry name" value="Kinase-like_dom_sf"/>
</dbReference>
<feature type="region of interest" description="Disordered" evidence="8">
    <location>
        <begin position="386"/>
        <end position="427"/>
    </location>
</feature>
<dbReference type="InterPro" id="IPR000719">
    <property type="entry name" value="Prot_kinase_dom"/>
</dbReference>
<feature type="compositionally biased region" description="Low complexity" evidence="8">
    <location>
        <begin position="406"/>
        <end position="417"/>
    </location>
</feature>
<gene>
    <name evidence="11" type="ORF">EPA93_25755</name>
</gene>
<organism evidence="11 12">
    <name type="scientific">Ktedonosporobacter rubrisoli</name>
    <dbReference type="NCBI Taxonomy" id="2509675"/>
    <lineage>
        <taxon>Bacteria</taxon>
        <taxon>Bacillati</taxon>
        <taxon>Chloroflexota</taxon>
        <taxon>Ktedonobacteria</taxon>
        <taxon>Ktedonobacterales</taxon>
        <taxon>Ktedonosporobacteraceae</taxon>
        <taxon>Ktedonosporobacter</taxon>
    </lineage>
</organism>
<dbReference type="Gene3D" id="1.10.510.10">
    <property type="entry name" value="Transferase(Phosphotransferase) domain 1"/>
    <property type="match status" value="1"/>
</dbReference>
<dbReference type="InterPro" id="IPR002939">
    <property type="entry name" value="DnaJ_C"/>
</dbReference>
<dbReference type="SUPFAM" id="SSF49493">
    <property type="entry name" value="HSP40/DnaJ peptide-binding domain"/>
    <property type="match status" value="1"/>
</dbReference>
<evidence type="ECO:0000256" key="4">
    <source>
        <dbReference type="ARBA" id="ARBA00022741"/>
    </source>
</evidence>
<dbReference type="OrthoDB" id="164244at2"/>
<evidence type="ECO:0000256" key="9">
    <source>
        <dbReference type="SAM" id="Phobius"/>
    </source>
</evidence>
<keyword evidence="6 7" id="KW-0067">ATP-binding</keyword>
<dbReference type="CDD" id="cd14014">
    <property type="entry name" value="STKc_PknB_like"/>
    <property type="match status" value="1"/>
</dbReference>
<dbReference type="EMBL" id="CP035758">
    <property type="protein sequence ID" value="QBD79200.1"/>
    <property type="molecule type" value="Genomic_DNA"/>
</dbReference>
<proteinExistence type="inferred from homology"/>
<accession>A0A4P6JV43</accession>
<keyword evidence="3" id="KW-0808">Transferase</keyword>
<reference evidence="11 12" key="1">
    <citation type="submission" date="2019-01" db="EMBL/GenBank/DDBJ databases">
        <title>Ktedonosporobacter rubrisoli SCAWS-G2.</title>
        <authorList>
            <person name="Huang Y."/>
            <person name="Yan B."/>
        </authorList>
    </citation>
    <scope>NUCLEOTIDE SEQUENCE [LARGE SCALE GENOMIC DNA]</scope>
    <source>
        <strain evidence="11 12">SCAWS-G2</strain>
    </source>
</reference>
<evidence type="ECO:0000256" key="8">
    <source>
        <dbReference type="SAM" id="MobiDB-lite"/>
    </source>
</evidence>
<dbReference type="InterPro" id="IPR050660">
    <property type="entry name" value="NEK_Ser/Thr_kinase"/>
</dbReference>
<name>A0A4P6JV43_KTERU</name>
<protein>
    <recommendedName>
        <fullName evidence="2">non-specific serine/threonine protein kinase</fullName>
        <ecNumber evidence="2">2.7.11.1</ecNumber>
    </recommendedName>
</protein>
<keyword evidence="9" id="KW-0472">Membrane</keyword>
<dbReference type="SUPFAM" id="SSF56112">
    <property type="entry name" value="Protein kinase-like (PK-like)"/>
    <property type="match status" value="1"/>
</dbReference>
<dbReference type="PROSITE" id="PS50011">
    <property type="entry name" value="PROTEIN_KINASE_DOM"/>
    <property type="match status" value="1"/>
</dbReference>
<evidence type="ECO:0000256" key="5">
    <source>
        <dbReference type="ARBA" id="ARBA00022777"/>
    </source>
</evidence>
<keyword evidence="5" id="KW-0418">Kinase</keyword>
<dbReference type="Pfam" id="PF01556">
    <property type="entry name" value="DnaJ_C"/>
    <property type="match status" value="1"/>
</dbReference>
<dbReference type="GO" id="GO:0016787">
    <property type="term" value="F:hydrolase activity"/>
    <property type="evidence" value="ECO:0007669"/>
    <property type="project" value="InterPro"/>
</dbReference>
<feature type="binding site" evidence="7">
    <location>
        <position position="67"/>
    </location>
    <ligand>
        <name>ATP</name>
        <dbReference type="ChEBI" id="CHEBI:30616"/>
    </ligand>
</feature>
<dbReference type="KEGG" id="kbs:EPA93_25755"/>